<evidence type="ECO:0000313" key="11">
    <source>
        <dbReference type="EMBL" id="RHC10748.1"/>
    </source>
</evidence>
<dbReference type="Gene3D" id="3.10.350.10">
    <property type="entry name" value="LysM domain"/>
    <property type="match status" value="1"/>
</dbReference>
<dbReference type="SMART" id="SM00257">
    <property type="entry name" value="LysM"/>
    <property type="match status" value="1"/>
</dbReference>
<dbReference type="EMBL" id="QRPD01000001">
    <property type="protein sequence ID" value="RHL90557.1"/>
    <property type="molecule type" value="Genomic_DNA"/>
</dbReference>
<dbReference type="AlphaFoldDB" id="A0A3E4LDU4"/>
<keyword evidence="2" id="KW-0472">Membrane</keyword>
<evidence type="ECO:0000313" key="23">
    <source>
        <dbReference type="Proteomes" id="UP000284742"/>
    </source>
</evidence>
<feature type="region of interest" description="Disordered" evidence="1">
    <location>
        <begin position="1"/>
        <end position="23"/>
    </location>
</feature>
<evidence type="ECO:0000313" key="27">
    <source>
        <dbReference type="Proteomes" id="UP000580130"/>
    </source>
</evidence>
<dbReference type="RefSeq" id="WP_005332771.1">
    <property type="nucleotide sequence ID" value="NZ_AP031430.1"/>
</dbReference>
<evidence type="ECO:0000313" key="24">
    <source>
        <dbReference type="Proteomes" id="UP000285642"/>
    </source>
</evidence>
<sequence>MRMGNEYAVERTMGRTESGKCQSKTHKTYRDTLTLWIVAFIMIAGLSIALGSNLVSAHDKSEQPEQKFYKSIEIKEGDTLWGIAKEYRGDDYDSIYDYIDEVMSINGLTSDQIHAGQYLTVAYYDTQAR</sequence>
<dbReference type="Proteomes" id="UP000285642">
    <property type="component" value="Unassembled WGS sequence"/>
</dbReference>
<dbReference type="EMBL" id="QRNS01000028">
    <property type="protein sequence ID" value="RHK60806.1"/>
    <property type="molecule type" value="Genomic_DNA"/>
</dbReference>
<dbReference type="Proteomes" id="UP000284152">
    <property type="component" value="Unassembled WGS sequence"/>
</dbReference>
<evidence type="ECO:0000259" key="3">
    <source>
        <dbReference type="PROSITE" id="PS51782"/>
    </source>
</evidence>
<evidence type="ECO:0000313" key="12">
    <source>
        <dbReference type="EMBL" id="RHF80748.1"/>
    </source>
</evidence>
<dbReference type="Proteomes" id="UP000260664">
    <property type="component" value="Unassembled WGS sequence"/>
</dbReference>
<name>A0A3E4LDU4_9FIRM</name>
<evidence type="ECO:0000256" key="1">
    <source>
        <dbReference type="SAM" id="MobiDB-lite"/>
    </source>
</evidence>
<accession>A0A3E4LDU4</accession>
<dbReference type="EMBL" id="QSQQ01000001">
    <property type="protein sequence ID" value="RGK50542.1"/>
    <property type="molecule type" value="Genomic_DNA"/>
</dbReference>
<evidence type="ECO:0000313" key="20">
    <source>
        <dbReference type="Proteomes" id="UP000283325"/>
    </source>
</evidence>
<gene>
    <name evidence="13" type="ORF">DW054_13820</name>
    <name evidence="12" type="ORF">DW658_00375</name>
    <name evidence="11" type="ORF">DW860_01545</name>
    <name evidence="10" type="ORF">DW924_04990</name>
    <name evidence="9" type="ORF">DWV67_00765</name>
    <name evidence="8" type="ORF">DWY33_02190</name>
    <name evidence="15" type="ORF">DWZ24_05685</name>
    <name evidence="14" type="ORF">DWZ98_00065</name>
    <name evidence="7" type="ORF">DXC93_00485</name>
    <name evidence="6" type="ORF">DXD10_00045</name>
    <name evidence="5" type="ORF">DXD84_02460</name>
    <name evidence="4" type="ORF">HF855_06985</name>
</gene>
<comment type="caution">
    <text evidence="15">The sequence shown here is derived from an EMBL/GenBank/DDBJ whole genome shotgun (WGS) entry which is preliminary data.</text>
</comment>
<dbReference type="Proteomes" id="UP000283652">
    <property type="component" value="Unassembled WGS sequence"/>
</dbReference>
<dbReference type="GeneID" id="92864306"/>
<dbReference type="EMBL" id="QSRA01000001">
    <property type="protein sequence ID" value="RGK86339.1"/>
    <property type="molecule type" value="Genomic_DNA"/>
</dbReference>
<dbReference type="EMBL" id="QRQQ01000003">
    <property type="protein sequence ID" value="RHN17592.1"/>
    <property type="molecule type" value="Genomic_DNA"/>
</dbReference>
<evidence type="ECO:0000313" key="8">
    <source>
        <dbReference type="EMBL" id="RGR61172.1"/>
    </source>
</evidence>
<dbReference type="CDD" id="cd00118">
    <property type="entry name" value="LysM"/>
    <property type="match status" value="1"/>
</dbReference>
<evidence type="ECO:0000313" key="9">
    <source>
        <dbReference type="EMBL" id="RGW55637.1"/>
    </source>
</evidence>
<evidence type="ECO:0000313" key="13">
    <source>
        <dbReference type="EMBL" id="RHK60806.1"/>
    </source>
</evidence>
<protein>
    <submittedName>
        <fullName evidence="15">LysM peptidoglycan-binding domain-containing protein</fullName>
    </submittedName>
</protein>
<dbReference type="SUPFAM" id="SSF54106">
    <property type="entry name" value="LysM domain"/>
    <property type="match status" value="1"/>
</dbReference>
<feature type="compositionally biased region" description="Basic and acidic residues" evidence="1">
    <location>
        <begin position="8"/>
        <end position="18"/>
    </location>
</feature>
<evidence type="ECO:0000313" key="10">
    <source>
        <dbReference type="EMBL" id="RHA71380.1"/>
    </source>
</evidence>
<organism evidence="15 25">
    <name type="scientific">Dorea formicigenerans</name>
    <dbReference type="NCBI Taxonomy" id="39486"/>
    <lineage>
        <taxon>Bacteria</taxon>
        <taxon>Bacillati</taxon>
        <taxon>Bacillota</taxon>
        <taxon>Clostridia</taxon>
        <taxon>Lachnospirales</taxon>
        <taxon>Lachnospiraceae</taxon>
        <taxon>Dorea</taxon>
    </lineage>
</organism>
<evidence type="ECO:0000313" key="21">
    <source>
        <dbReference type="Proteomes" id="UP000283652"/>
    </source>
</evidence>
<evidence type="ECO:0000313" key="18">
    <source>
        <dbReference type="Proteomes" id="UP000261324"/>
    </source>
</evidence>
<dbReference type="Proteomes" id="UP000285666">
    <property type="component" value="Unassembled WGS sequence"/>
</dbReference>
<dbReference type="EMBL" id="QSAJ01000002">
    <property type="protein sequence ID" value="RGW55637.1"/>
    <property type="molecule type" value="Genomic_DNA"/>
</dbReference>
<evidence type="ECO:0000313" key="22">
    <source>
        <dbReference type="Proteomes" id="UP000284152"/>
    </source>
</evidence>
<dbReference type="InterPro" id="IPR036779">
    <property type="entry name" value="LysM_dom_sf"/>
</dbReference>
<dbReference type="Proteomes" id="UP000283325">
    <property type="component" value="Unassembled WGS sequence"/>
</dbReference>
<dbReference type="EMBL" id="QSOI01000002">
    <property type="protein sequence ID" value="RGI86293.1"/>
    <property type="molecule type" value="Genomic_DNA"/>
</dbReference>
<dbReference type="EMBL" id="QRUK01000002">
    <property type="protein sequence ID" value="RGR61172.1"/>
    <property type="molecule type" value="Genomic_DNA"/>
</dbReference>
<evidence type="ECO:0000256" key="2">
    <source>
        <dbReference type="SAM" id="Phobius"/>
    </source>
</evidence>
<dbReference type="Proteomes" id="UP000261208">
    <property type="component" value="Unassembled WGS sequence"/>
</dbReference>
<keyword evidence="2" id="KW-0812">Transmembrane</keyword>
<evidence type="ECO:0000313" key="6">
    <source>
        <dbReference type="EMBL" id="RGK50542.1"/>
    </source>
</evidence>
<dbReference type="Proteomes" id="UP000580130">
    <property type="component" value="Unassembled WGS sequence"/>
</dbReference>
<dbReference type="Pfam" id="PF01476">
    <property type="entry name" value="LysM"/>
    <property type="match status" value="1"/>
</dbReference>
<dbReference type="EMBL" id="QSFS01000004">
    <property type="protein sequence ID" value="RHA71380.1"/>
    <property type="molecule type" value="Genomic_DNA"/>
</dbReference>
<reference evidence="16 17" key="1">
    <citation type="submission" date="2018-08" db="EMBL/GenBank/DDBJ databases">
        <title>A genome reference for cultivated species of the human gut microbiota.</title>
        <authorList>
            <person name="Zou Y."/>
            <person name="Xue W."/>
            <person name="Luo G."/>
        </authorList>
    </citation>
    <scope>NUCLEOTIDE SEQUENCE [LARGE SCALE GENOMIC DNA]</scope>
    <source>
        <strain evidence="9 19">AF12-11</strain>
        <strain evidence="8 21">AF25-11</strain>
        <strain evidence="15 25">AF31-13BH</strain>
        <strain evidence="14 20">AF36-1BH</strain>
        <strain evidence="13 22">AF42-21</strain>
        <strain evidence="12 26">AM23-7AC</strain>
        <strain evidence="11 23">AM37-5</strain>
        <strain evidence="10 24">AM42-8</strain>
        <strain evidence="7 18">TF09-3</strain>
        <strain evidence="6 17">TF11-11</strain>
        <strain evidence="5 16">TM09-19AC</strain>
    </source>
</reference>
<proteinExistence type="predicted"/>
<keyword evidence="2" id="KW-1133">Transmembrane helix</keyword>
<evidence type="ECO:0000313" key="25">
    <source>
        <dbReference type="Proteomes" id="UP000285652"/>
    </source>
</evidence>
<dbReference type="Proteomes" id="UP000284742">
    <property type="component" value="Unassembled WGS sequence"/>
</dbReference>
<dbReference type="Proteomes" id="UP000261324">
    <property type="component" value="Unassembled WGS sequence"/>
</dbReference>
<feature type="domain" description="LysM" evidence="3">
    <location>
        <begin position="70"/>
        <end position="121"/>
    </location>
</feature>
<evidence type="ECO:0000313" key="26">
    <source>
        <dbReference type="Proteomes" id="UP000285666"/>
    </source>
</evidence>
<evidence type="ECO:0000313" key="14">
    <source>
        <dbReference type="EMBL" id="RHL90557.1"/>
    </source>
</evidence>
<dbReference type="Proteomes" id="UP000285652">
    <property type="component" value="Unassembled WGS sequence"/>
</dbReference>
<reference evidence="4 27" key="2">
    <citation type="submission" date="2020-04" db="EMBL/GenBank/DDBJ databases">
        <authorList>
            <person name="Hitch T.C.A."/>
            <person name="Wylensek D."/>
            <person name="Clavel T."/>
        </authorList>
    </citation>
    <scope>NUCLEOTIDE SEQUENCE [LARGE SCALE GENOMIC DNA]</scope>
    <source>
        <strain evidence="4 27">BSM-383-APC-5F</strain>
    </source>
</reference>
<dbReference type="InterPro" id="IPR018392">
    <property type="entry name" value="LysM"/>
</dbReference>
<dbReference type="Proteomes" id="UP000266376">
    <property type="component" value="Unassembled WGS sequence"/>
</dbReference>
<feature type="transmembrane region" description="Helical" evidence="2">
    <location>
        <begin position="33"/>
        <end position="55"/>
    </location>
</feature>
<dbReference type="PROSITE" id="PS51782">
    <property type="entry name" value="LYSM"/>
    <property type="match status" value="1"/>
</dbReference>
<dbReference type="EMBL" id="JABAFX010000013">
    <property type="protein sequence ID" value="NME57177.1"/>
    <property type="molecule type" value="Genomic_DNA"/>
</dbReference>
<dbReference type="EMBL" id="QSHK01000001">
    <property type="protein sequence ID" value="RHC10748.1"/>
    <property type="molecule type" value="Genomic_DNA"/>
</dbReference>
<evidence type="ECO:0000313" key="15">
    <source>
        <dbReference type="EMBL" id="RHN17592.1"/>
    </source>
</evidence>
<evidence type="ECO:0000313" key="7">
    <source>
        <dbReference type="EMBL" id="RGK86339.1"/>
    </source>
</evidence>
<evidence type="ECO:0000313" key="16">
    <source>
        <dbReference type="Proteomes" id="UP000260664"/>
    </source>
</evidence>
<evidence type="ECO:0000313" key="4">
    <source>
        <dbReference type="EMBL" id="NME57177.1"/>
    </source>
</evidence>
<dbReference type="EMBL" id="QRHN01000001">
    <property type="protein sequence ID" value="RHF80748.1"/>
    <property type="molecule type" value="Genomic_DNA"/>
</dbReference>
<evidence type="ECO:0000313" key="17">
    <source>
        <dbReference type="Proteomes" id="UP000261208"/>
    </source>
</evidence>
<evidence type="ECO:0000313" key="19">
    <source>
        <dbReference type="Proteomes" id="UP000266376"/>
    </source>
</evidence>
<evidence type="ECO:0000313" key="5">
    <source>
        <dbReference type="EMBL" id="RGI86293.1"/>
    </source>
</evidence>